<dbReference type="InterPro" id="IPR000182">
    <property type="entry name" value="GNAT_dom"/>
</dbReference>
<accession>A0A549T6F3</accession>
<organism evidence="2 3">
    <name type="scientific">Rhizobium straminoryzae</name>
    <dbReference type="NCBI Taxonomy" id="1387186"/>
    <lineage>
        <taxon>Bacteria</taxon>
        <taxon>Pseudomonadati</taxon>
        <taxon>Pseudomonadota</taxon>
        <taxon>Alphaproteobacteria</taxon>
        <taxon>Hyphomicrobiales</taxon>
        <taxon>Rhizobiaceae</taxon>
        <taxon>Rhizobium/Agrobacterium group</taxon>
        <taxon>Rhizobium</taxon>
    </lineage>
</organism>
<protein>
    <submittedName>
        <fullName evidence="2">GNAT family N-acetyltransferase</fullName>
    </submittedName>
</protein>
<dbReference type="InterPro" id="IPR016181">
    <property type="entry name" value="Acyl_CoA_acyltransferase"/>
</dbReference>
<comment type="caution">
    <text evidence="2">The sequence shown here is derived from an EMBL/GenBank/DDBJ whole genome shotgun (WGS) entry which is preliminary data.</text>
</comment>
<sequence>MSERDPVVIAETPRLLLRSWLERDRDLFREINADPKVMEFFPFRRSHAEADQLMDRVNGMIRDDGLGFYALELKETGEAMGFCGLAPANMPEIFPIGTIEIGWRLATRFWGNGYVTEAAEATLTHGFDQHGLPHIISFAVAGNARSIAVMRRLGMQHRPDLDFDSPRVPDTHLHLKRHVTYQRLRPAAAAGDIG</sequence>
<gene>
    <name evidence="2" type="ORF">FNA46_15205</name>
</gene>
<dbReference type="RefSeq" id="WP_143126060.1">
    <property type="nucleotide sequence ID" value="NZ_VJMG01000043.1"/>
</dbReference>
<dbReference type="Pfam" id="PF13302">
    <property type="entry name" value="Acetyltransf_3"/>
    <property type="match status" value="1"/>
</dbReference>
<dbReference type="EMBL" id="VJMG01000043">
    <property type="protein sequence ID" value="TRL37454.1"/>
    <property type="molecule type" value="Genomic_DNA"/>
</dbReference>
<dbReference type="PROSITE" id="PS51186">
    <property type="entry name" value="GNAT"/>
    <property type="match status" value="1"/>
</dbReference>
<evidence type="ECO:0000313" key="2">
    <source>
        <dbReference type="EMBL" id="TRL37454.1"/>
    </source>
</evidence>
<reference evidence="2 3" key="1">
    <citation type="submission" date="2019-07" db="EMBL/GenBank/DDBJ databases">
        <title>Ln-dependent methylotrophs.</title>
        <authorList>
            <person name="Tani A."/>
        </authorList>
    </citation>
    <scope>NUCLEOTIDE SEQUENCE [LARGE SCALE GENOMIC DNA]</scope>
    <source>
        <strain evidence="2 3">SM12</strain>
    </source>
</reference>
<dbReference type="GO" id="GO:0016747">
    <property type="term" value="F:acyltransferase activity, transferring groups other than amino-acyl groups"/>
    <property type="evidence" value="ECO:0007669"/>
    <property type="project" value="InterPro"/>
</dbReference>
<dbReference type="Gene3D" id="3.40.630.30">
    <property type="match status" value="1"/>
</dbReference>
<name>A0A549T6F3_9HYPH</name>
<proteinExistence type="predicted"/>
<dbReference type="InterPro" id="IPR051531">
    <property type="entry name" value="N-acetyltransferase"/>
</dbReference>
<keyword evidence="3" id="KW-1185">Reference proteome</keyword>
<evidence type="ECO:0000259" key="1">
    <source>
        <dbReference type="PROSITE" id="PS51186"/>
    </source>
</evidence>
<feature type="domain" description="N-acetyltransferase" evidence="1">
    <location>
        <begin position="15"/>
        <end position="186"/>
    </location>
</feature>
<evidence type="ECO:0000313" key="3">
    <source>
        <dbReference type="Proteomes" id="UP000316801"/>
    </source>
</evidence>
<dbReference type="AlphaFoldDB" id="A0A549T6F3"/>
<dbReference type="PANTHER" id="PTHR43792">
    <property type="entry name" value="GNAT FAMILY, PUTATIVE (AFU_ORTHOLOGUE AFUA_3G00765)-RELATED-RELATED"/>
    <property type="match status" value="1"/>
</dbReference>
<dbReference type="PANTHER" id="PTHR43792:SF1">
    <property type="entry name" value="N-ACETYLTRANSFERASE DOMAIN-CONTAINING PROTEIN"/>
    <property type="match status" value="1"/>
</dbReference>
<dbReference type="SUPFAM" id="SSF55729">
    <property type="entry name" value="Acyl-CoA N-acyltransferases (Nat)"/>
    <property type="match status" value="1"/>
</dbReference>
<keyword evidence="2" id="KW-0808">Transferase</keyword>
<dbReference type="Proteomes" id="UP000316801">
    <property type="component" value="Unassembled WGS sequence"/>
</dbReference>